<proteinExistence type="predicted"/>
<dbReference type="GO" id="GO:0000155">
    <property type="term" value="F:phosphorelay sensor kinase activity"/>
    <property type="evidence" value="ECO:0007669"/>
    <property type="project" value="InterPro"/>
</dbReference>
<dbReference type="InterPro" id="IPR010559">
    <property type="entry name" value="Sig_transdc_His_kin_internal"/>
</dbReference>
<evidence type="ECO:0000313" key="3">
    <source>
        <dbReference type="EMBL" id="SIS77553.1"/>
    </source>
</evidence>
<keyword evidence="1" id="KW-1133">Transmembrane helix</keyword>
<dbReference type="AlphaFoldDB" id="A0A173MPT7"/>
<gene>
    <name evidence="3" type="ORF">SAMN05421788_1011140</name>
</gene>
<dbReference type="RefSeq" id="WP_076376487.1">
    <property type="nucleotide sequence ID" value="NZ_AP017422.1"/>
</dbReference>
<dbReference type="PANTHER" id="PTHR34220">
    <property type="entry name" value="SENSOR HISTIDINE KINASE YPDA"/>
    <property type="match status" value="1"/>
</dbReference>
<dbReference type="KEGG" id="fln:FLA_5758"/>
<evidence type="ECO:0000256" key="1">
    <source>
        <dbReference type="SAM" id="Phobius"/>
    </source>
</evidence>
<dbReference type="EMBL" id="FTOR01000001">
    <property type="protein sequence ID" value="SIS77553.1"/>
    <property type="molecule type" value="Genomic_DNA"/>
</dbReference>
<feature type="transmembrane region" description="Helical" evidence="1">
    <location>
        <begin position="110"/>
        <end position="136"/>
    </location>
</feature>
<dbReference type="GO" id="GO:0016020">
    <property type="term" value="C:membrane"/>
    <property type="evidence" value="ECO:0007669"/>
    <property type="project" value="InterPro"/>
</dbReference>
<dbReference type="Pfam" id="PF06580">
    <property type="entry name" value="His_kinase"/>
    <property type="match status" value="1"/>
</dbReference>
<dbReference type="PANTHER" id="PTHR34220:SF7">
    <property type="entry name" value="SENSOR HISTIDINE KINASE YPDA"/>
    <property type="match status" value="1"/>
</dbReference>
<keyword evidence="1" id="KW-0472">Membrane</keyword>
<reference evidence="4" key="1">
    <citation type="submission" date="2017-01" db="EMBL/GenBank/DDBJ databases">
        <authorList>
            <person name="Varghese N."/>
            <person name="Submissions S."/>
        </authorList>
    </citation>
    <scope>NUCLEOTIDE SEQUENCE [LARGE SCALE GENOMIC DNA]</scope>
    <source>
        <strain evidence="4">DSM 21054</strain>
    </source>
</reference>
<feature type="domain" description="Signal transduction histidine kinase internal region" evidence="2">
    <location>
        <begin position="155"/>
        <end position="230"/>
    </location>
</feature>
<evidence type="ECO:0000259" key="2">
    <source>
        <dbReference type="Pfam" id="PF06580"/>
    </source>
</evidence>
<keyword evidence="3" id="KW-0808">Transferase</keyword>
<feature type="transmembrane region" description="Helical" evidence="1">
    <location>
        <begin position="7"/>
        <end position="28"/>
    </location>
</feature>
<accession>A0A173MPT7</accession>
<feature type="transmembrane region" description="Helical" evidence="1">
    <location>
        <begin position="40"/>
        <end position="62"/>
    </location>
</feature>
<evidence type="ECO:0000313" key="4">
    <source>
        <dbReference type="Proteomes" id="UP000186917"/>
    </source>
</evidence>
<feature type="transmembrane region" description="Helical" evidence="1">
    <location>
        <begin position="74"/>
        <end position="98"/>
    </location>
</feature>
<dbReference type="STRING" id="477680.SAMN05421788_1011140"/>
<sequence>MKKPIIALLHIGYWMLYSSLLLLLLFMLNNGAVWNNRQLALFLPLFIYVPALIGFYTFYTFLFSRFLVRKKIPALLLTGVLTSLLAGIAGISIVWIIWKHRLPYKEQTTAIIAFIVMMAINALLNGLVGLVMRAFISWYNDIRWKETLARRNAEMELALVKAQINPHFLFNTLNNIDVLIEKDPAQASDYFKKLSGILRFMLYETRAEQISLSDELAYIEKYIHLQKIRSSRPGYVHYSVEGAVGNIQVAPMLFIPFIENAFKHADTKKQDNAIVVKFDMREREIVFHCSNRYMPHMQKQETNEGGLGNNLIQKRLQLLYPGKHQLNIQTGNQLYTVHLKLSV</sequence>
<dbReference type="InterPro" id="IPR050640">
    <property type="entry name" value="Bact_2-comp_sensor_kinase"/>
</dbReference>
<dbReference type="Proteomes" id="UP000186917">
    <property type="component" value="Unassembled WGS sequence"/>
</dbReference>
<organism evidence="3 4">
    <name type="scientific">Filimonas lacunae</name>
    <dbReference type="NCBI Taxonomy" id="477680"/>
    <lineage>
        <taxon>Bacteria</taxon>
        <taxon>Pseudomonadati</taxon>
        <taxon>Bacteroidota</taxon>
        <taxon>Chitinophagia</taxon>
        <taxon>Chitinophagales</taxon>
        <taxon>Chitinophagaceae</taxon>
        <taxon>Filimonas</taxon>
    </lineage>
</organism>
<keyword evidence="4" id="KW-1185">Reference proteome</keyword>
<protein>
    <submittedName>
        <fullName evidence="3">Histidine kinase</fullName>
    </submittedName>
</protein>
<dbReference type="OrthoDB" id="9792992at2"/>
<keyword evidence="3" id="KW-0418">Kinase</keyword>
<name>A0A173MPT7_9BACT</name>
<keyword evidence="1" id="KW-0812">Transmembrane</keyword>